<dbReference type="Pfam" id="PF17111">
    <property type="entry name" value="PigL_N"/>
    <property type="match status" value="1"/>
</dbReference>
<dbReference type="InterPro" id="IPR039327">
    <property type="entry name" value="CON7-like"/>
</dbReference>
<sequence length="760" mass="84655">MSGIELIGLAASILQIADLGWKSSYKLYAFSKRVHDAGRAIELVSQDIAATGAILKQLGEEVRKDEETTPASRLGTHGLVVAASKLVDECQTLFREIDQGITGEEGSKVILGFKQKLKWSYLGPRVDLLRTNLERLKSSLALMLNVLIYAEQQRSRQGAAVLKEQQELVASLAEQKSDSEKRIEELQKRIEAPGPRAQTTSDTGTPSPFHSLAESRVQAPRTAMDAAGTMTSLGATMSAVQISSFPSADKSAPPAPPWSPAVPVRARVTNAADQSVRHETSEDARHPLHLDHYRLLIESLLEEVNSSKYALDHGLRYRLHDGVLELHWREWQALRASYGDEMLQTILSPSPVLARHWYEMATKPAAQNPPKTESRGRSYTRNSRREISRPRREPLTSATVASPNPPGVGEAYPSQPEFAGYPTEQNFNLDFSSLENDDVLENFDFDAFLDTSNRYAYHSDSAMLSMGDLGATEPMLDSNATATPLKRKTDDVQKYPRDRWGPERRETDTREERYGPGNNASRVRGDGIRGYRTLEPEAEDVEDITALRDETKFGKQQDDPSTRNARRLAMQAEETGRNTLARLGAQAEQLHNTDENLHRQRPQTDAAVNKPREPKRLDKSMFAAYANNAPSSAQSRAPRLRIVKGGEDGTVPAGQNLAAGRVRYQFELDRERDETQAEEIDANSDELQGAAKRLNSLAFSRATVEAPRPPAMLRLKIGRLEDDMPFSDDPAAAIADQFLREWTTVEPMTNNNAKRLKRIR</sequence>
<dbReference type="GO" id="GO:0006355">
    <property type="term" value="P:regulation of DNA-templated transcription"/>
    <property type="evidence" value="ECO:0007669"/>
    <property type="project" value="InterPro"/>
</dbReference>
<feature type="domain" description="Azaphilone pigments biosynthesis cluster protein L N-terminal" evidence="2">
    <location>
        <begin position="5"/>
        <end position="205"/>
    </location>
</feature>
<dbReference type="Proteomes" id="UP000054466">
    <property type="component" value="Unassembled WGS sequence"/>
</dbReference>
<dbReference type="RefSeq" id="XP_016254754.1">
    <property type="nucleotide sequence ID" value="XM_016387826.1"/>
</dbReference>
<dbReference type="SUPFAM" id="SSF58038">
    <property type="entry name" value="SNARE fusion complex"/>
    <property type="match status" value="1"/>
</dbReference>
<evidence type="ECO:0000313" key="3">
    <source>
        <dbReference type="EMBL" id="KIW34538.1"/>
    </source>
</evidence>
<gene>
    <name evidence="3" type="ORF">PV07_01315</name>
</gene>
<keyword evidence="4" id="KW-1185">Reference proteome</keyword>
<accession>A0A0D2CTR8</accession>
<dbReference type="InterPro" id="IPR031348">
    <property type="entry name" value="PigL_N"/>
</dbReference>
<dbReference type="AlphaFoldDB" id="A0A0D2CTR8"/>
<feature type="region of interest" description="Disordered" evidence="1">
    <location>
        <begin position="592"/>
        <end position="615"/>
    </location>
</feature>
<feature type="region of interest" description="Disordered" evidence="1">
    <location>
        <begin position="188"/>
        <end position="212"/>
    </location>
</feature>
<feature type="region of interest" description="Disordered" evidence="1">
    <location>
        <begin position="363"/>
        <end position="421"/>
    </location>
</feature>
<dbReference type="PANTHER" id="PTHR36167:SF4">
    <property type="entry name" value="FUNGAL N-TERMINAL DOMAIN-CONTAINING PROTEIN"/>
    <property type="match status" value="1"/>
</dbReference>
<dbReference type="VEuPathDB" id="FungiDB:PV07_01315"/>
<proteinExistence type="predicted"/>
<dbReference type="STRING" id="569365.A0A0D2CTR8"/>
<protein>
    <recommendedName>
        <fullName evidence="2">Azaphilone pigments biosynthesis cluster protein L N-terminal domain-containing protein</fullName>
    </recommendedName>
</protein>
<evidence type="ECO:0000259" key="2">
    <source>
        <dbReference type="Pfam" id="PF17111"/>
    </source>
</evidence>
<dbReference type="Gene3D" id="1.20.5.110">
    <property type="match status" value="1"/>
</dbReference>
<dbReference type="PANTHER" id="PTHR36167">
    <property type="entry name" value="C2H2 FINGER DOMAIN TRANSCRIPTION FACTOR (EUROFUNG)-RELATED"/>
    <property type="match status" value="1"/>
</dbReference>
<dbReference type="OrthoDB" id="5431013at2759"/>
<evidence type="ECO:0000313" key="4">
    <source>
        <dbReference type="Proteomes" id="UP000054466"/>
    </source>
</evidence>
<reference evidence="3 4" key="1">
    <citation type="submission" date="2015-01" db="EMBL/GenBank/DDBJ databases">
        <title>The Genome Sequence of Cladophialophora immunda CBS83496.</title>
        <authorList>
            <consortium name="The Broad Institute Genomics Platform"/>
            <person name="Cuomo C."/>
            <person name="de Hoog S."/>
            <person name="Gorbushina A."/>
            <person name="Stielow B."/>
            <person name="Teixiera M."/>
            <person name="Abouelleil A."/>
            <person name="Chapman S.B."/>
            <person name="Priest M."/>
            <person name="Young S.K."/>
            <person name="Wortman J."/>
            <person name="Nusbaum C."/>
            <person name="Birren B."/>
        </authorList>
    </citation>
    <scope>NUCLEOTIDE SEQUENCE [LARGE SCALE GENOMIC DNA]</scope>
    <source>
        <strain evidence="3 4">CBS 83496</strain>
    </source>
</reference>
<feature type="compositionally biased region" description="Basic and acidic residues" evidence="1">
    <location>
        <begin position="487"/>
        <end position="514"/>
    </location>
</feature>
<name>A0A0D2CTR8_9EURO</name>
<evidence type="ECO:0000256" key="1">
    <source>
        <dbReference type="SAM" id="MobiDB-lite"/>
    </source>
</evidence>
<feature type="region of interest" description="Disordered" evidence="1">
    <location>
        <begin position="480"/>
        <end position="526"/>
    </location>
</feature>
<feature type="compositionally biased region" description="Basic and acidic residues" evidence="1">
    <location>
        <begin position="383"/>
        <end position="394"/>
    </location>
</feature>
<organism evidence="3 4">
    <name type="scientific">Cladophialophora immunda</name>
    <dbReference type="NCBI Taxonomy" id="569365"/>
    <lineage>
        <taxon>Eukaryota</taxon>
        <taxon>Fungi</taxon>
        <taxon>Dikarya</taxon>
        <taxon>Ascomycota</taxon>
        <taxon>Pezizomycotina</taxon>
        <taxon>Eurotiomycetes</taxon>
        <taxon>Chaetothyriomycetidae</taxon>
        <taxon>Chaetothyriales</taxon>
        <taxon>Herpotrichiellaceae</taxon>
        <taxon>Cladophialophora</taxon>
    </lineage>
</organism>
<dbReference type="EMBL" id="KN847040">
    <property type="protein sequence ID" value="KIW34538.1"/>
    <property type="molecule type" value="Genomic_DNA"/>
</dbReference>
<dbReference type="HOGENOM" id="CLU_366806_0_0_1"/>
<dbReference type="GeneID" id="27340509"/>
<feature type="compositionally biased region" description="Polar residues" evidence="1">
    <location>
        <begin position="197"/>
        <end position="208"/>
    </location>
</feature>